<evidence type="ECO:0000313" key="1">
    <source>
        <dbReference type="EMBL" id="MST87866.1"/>
    </source>
</evidence>
<name>A0A6A8MGP2_9LACO</name>
<evidence type="ECO:0000313" key="2">
    <source>
        <dbReference type="Proteomes" id="UP000438120"/>
    </source>
</evidence>
<dbReference type="RefSeq" id="WP_154549473.1">
    <property type="nucleotide sequence ID" value="NZ_VUMX01000041.1"/>
</dbReference>
<keyword evidence="2" id="KW-1185">Reference proteome</keyword>
<protein>
    <submittedName>
        <fullName evidence="1">Uncharacterized protein</fullName>
    </submittedName>
</protein>
<gene>
    <name evidence="1" type="ORF">FYJ62_09665</name>
</gene>
<accession>A0A6A8MGP2</accession>
<comment type="caution">
    <text evidence="1">The sequence shown here is derived from an EMBL/GenBank/DDBJ whole genome shotgun (WGS) entry which is preliminary data.</text>
</comment>
<sequence length="148" mass="17560">MDYLSKINQLQEHGEGYSIDYLPLQCLDERYDDLEVTNFENRLETFSEKIARIARTFMRRYGNRVFLHERSQDKCLSLCKEGADLIDQTIKSILEKEQTSLNIIFENTKDMLFSLDSFCQLNIYNPDEEQLELLEDLAAEENLYLKRI</sequence>
<dbReference type="Proteomes" id="UP000438120">
    <property type="component" value="Unassembled WGS sequence"/>
</dbReference>
<organism evidence="1 2">
    <name type="scientific">Lactobacillus porci</name>
    <dbReference type="NCBI Taxonomy" id="2012477"/>
    <lineage>
        <taxon>Bacteria</taxon>
        <taxon>Bacillati</taxon>
        <taxon>Bacillota</taxon>
        <taxon>Bacilli</taxon>
        <taxon>Lactobacillales</taxon>
        <taxon>Lactobacillaceae</taxon>
        <taxon>Lactobacillus</taxon>
    </lineage>
</organism>
<dbReference type="AlphaFoldDB" id="A0A6A8MGP2"/>
<proteinExistence type="predicted"/>
<reference evidence="1 2" key="1">
    <citation type="submission" date="2019-08" db="EMBL/GenBank/DDBJ databases">
        <title>In-depth cultivation of the pig gut microbiome towards novel bacterial diversity and tailored functional studies.</title>
        <authorList>
            <person name="Wylensek D."/>
            <person name="Hitch T.C.A."/>
            <person name="Clavel T."/>
        </authorList>
    </citation>
    <scope>NUCLEOTIDE SEQUENCE [LARGE SCALE GENOMIC DNA]</scope>
    <source>
        <strain evidence="1 2">Bifido-178-WT-2B</strain>
    </source>
</reference>
<dbReference type="EMBL" id="VUMX01000041">
    <property type="protein sequence ID" value="MST87866.1"/>
    <property type="molecule type" value="Genomic_DNA"/>
</dbReference>